<dbReference type="PANTHER" id="PTHR37461:SF1">
    <property type="entry name" value="ANTI-SIGMA-K FACTOR RSKA"/>
    <property type="match status" value="1"/>
</dbReference>
<accession>A0A951U327</accession>
<keyword evidence="6" id="KW-0472">Membrane</keyword>
<evidence type="ECO:0000256" key="2">
    <source>
        <dbReference type="ARBA" id="ARBA00004236"/>
    </source>
</evidence>
<dbReference type="InterPro" id="IPR041916">
    <property type="entry name" value="Anti_sigma_zinc_sf"/>
</dbReference>
<dbReference type="Pfam" id="PF10099">
    <property type="entry name" value="RskA_C"/>
    <property type="match status" value="1"/>
</dbReference>
<evidence type="ECO:0000256" key="3">
    <source>
        <dbReference type="ARBA" id="ARBA00022475"/>
    </source>
</evidence>
<dbReference type="PANTHER" id="PTHR37461">
    <property type="entry name" value="ANTI-SIGMA-K FACTOR RSKA"/>
    <property type="match status" value="1"/>
</dbReference>
<dbReference type="GO" id="GO:0006417">
    <property type="term" value="P:regulation of translation"/>
    <property type="evidence" value="ECO:0007669"/>
    <property type="project" value="TreeGrafter"/>
</dbReference>
<protein>
    <recommendedName>
        <fullName evidence="8">Regulator of SigK</fullName>
    </recommendedName>
    <alternativeName>
        <fullName evidence="7">Sigma-K anti-sigma factor RskA</fullName>
    </alternativeName>
</protein>
<proteinExistence type="predicted"/>
<dbReference type="GO" id="GO:0016989">
    <property type="term" value="F:sigma factor antagonist activity"/>
    <property type="evidence" value="ECO:0007669"/>
    <property type="project" value="TreeGrafter"/>
</dbReference>
<dbReference type="Gene3D" id="1.10.10.1320">
    <property type="entry name" value="Anti-sigma factor, zinc-finger domain"/>
    <property type="match status" value="1"/>
</dbReference>
<evidence type="ECO:0000256" key="5">
    <source>
        <dbReference type="ARBA" id="ARBA00022989"/>
    </source>
</evidence>
<keyword evidence="3" id="KW-1003">Cell membrane</keyword>
<gene>
    <name evidence="10" type="ORF">KME07_02105</name>
</gene>
<dbReference type="InterPro" id="IPR018764">
    <property type="entry name" value="RskA_C"/>
</dbReference>
<name>A0A951U327_9CYAN</name>
<evidence type="ECO:0000256" key="8">
    <source>
        <dbReference type="ARBA" id="ARBA00030803"/>
    </source>
</evidence>
<reference evidence="10" key="2">
    <citation type="journal article" date="2022" name="Microbiol. Resour. Announc.">
        <title>Metagenome Sequencing to Explore Phylogenomics of Terrestrial Cyanobacteria.</title>
        <authorList>
            <person name="Ward R.D."/>
            <person name="Stajich J.E."/>
            <person name="Johansen J.R."/>
            <person name="Huntemann M."/>
            <person name="Clum A."/>
            <person name="Foster B."/>
            <person name="Foster B."/>
            <person name="Roux S."/>
            <person name="Palaniappan K."/>
            <person name="Varghese N."/>
            <person name="Mukherjee S."/>
            <person name="Reddy T.B.K."/>
            <person name="Daum C."/>
            <person name="Copeland A."/>
            <person name="Chen I.A."/>
            <person name="Ivanova N.N."/>
            <person name="Kyrpides N.C."/>
            <person name="Shapiro N."/>
            <person name="Eloe-Fadrosh E.A."/>
            <person name="Pietrasiak N."/>
        </authorList>
    </citation>
    <scope>NUCLEOTIDE SEQUENCE</scope>
    <source>
        <strain evidence="10">GSE-TBD4-15B</strain>
    </source>
</reference>
<comment type="subcellular location">
    <subcellularLocation>
        <location evidence="2">Cell membrane</location>
    </subcellularLocation>
    <subcellularLocation>
        <location evidence="1">Membrane</location>
        <topology evidence="1">Single-pass membrane protein</topology>
    </subcellularLocation>
</comment>
<comment type="caution">
    <text evidence="10">The sequence shown here is derived from an EMBL/GenBank/DDBJ whole genome shotgun (WGS) entry which is preliminary data.</text>
</comment>
<feature type="domain" description="Anti-sigma K factor RskA C-terminal" evidence="9">
    <location>
        <begin position="110"/>
        <end position="257"/>
    </location>
</feature>
<sequence length="266" mass="28482">MTRSMFSEHLQLLISGYVLGNLDIEEAAEFEQLLKDDPAVAVELAKMQKTLELAYNPAETPPPAHMRARIVGDNLVGDSPVKDSPIRETPAPAAVPRSPAGFRWNRVMGGAAAAAVVLLGINNYRLWTALQVAQQSPQPALQPEGSSETLTYELLGAESSAGSAALVVNPNRLEADLTTQNLPPLPAGKTYVLWTVVEPEAPVTKDSKSAILTEVFEADQEGNSQRKVIVPAAYRLKDAVVNFAITVEDAAAPQEHTGNPVLITKS</sequence>
<dbReference type="Proteomes" id="UP000707356">
    <property type="component" value="Unassembled WGS sequence"/>
</dbReference>
<evidence type="ECO:0000256" key="1">
    <source>
        <dbReference type="ARBA" id="ARBA00004167"/>
    </source>
</evidence>
<dbReference type="GO" id="GO:0005886">
    <property type="term" value="C:plasma membrane"/>
    <property type="evidence" value="ECO:0007669"/>
    <property type="project" value="UniProtKB-SubCell"/>
</dbReference>
<dbReference type="InterPro" id="IPR051474">
    <property type="entry name" value="Anti-sigma-K/W_factor"/>
</dbReference>
<evidence type="ECO:0000256" key="7">
    <source>
        <dbReference type="ARBA" id="ARBA00029829"/>
    </source>
</evidence>
<keyword evidence="4" id="KW-0812">Transmembrane</keyword>
<evidence type="ECO:0000259" key="9">
    <source>
        <dbReference type="Pfam" id="PF10099"/>
    </source>
</evidence>
<keyword evidence="5" id="KW-1133">Transmembrane helix</keyword>
<evidence type="ECO:0000256" key="6">
    <source>
        <dbReference type="ARBA" id="ARBA00023136"/>
    </source>
</evidence>
<evidence type="ECO:0000256" key="4">
    <source>
        <dbReference type="ARBA" id="ARBA00022692"/>
    </source>
</evidence>
<organism evidence="10 11">
    <name type="scientific">Pegethrix bostrychoides GSE-TBD4-15B</name>
    <dbReference type="NCBI Taxonomy" id="2839662"/>
    <lineage>
        <taxon>Bacteria</taxon>
        <taxon>Bacillati</taxon>
        <taxon>Cyanobacteriota</taxon>
        <taxon>Cyanophyceae</taxon>
        <taxon>Oculatellales</taxon>
        <taxon>Oculatellaceae</taxon>
        <taxon>Pegethrix</taxon>
    </lineage>
</organism>
<dbReference type="EMBL" id="JAHHHV010000008">
    <property type="protein sequence ID" value="MBW4464218.1"/>
    <property type="molecule type" value="Genomic_DNA"/>
</dbReference>
<reference evidence="10" key="1">
    <citation type="submission" date="2021-05" db="EMBL/GenBank/DDBJ databases">
        <authorList>
            <person name="Pietrasiak N."/>
            <person name="Ward R."/>
            <person name="Stajich J.E."/>
            <person name="Kurbessoian T."/>
        </authorList>
    </citation>
    <scope>NUCLEOTIDE SEQUENCE</scope>
    <source>
        <strain evidence="10">GSE-TBD4-15B</strain>
    </source>
</reference>
<evidence type="ECO:0000313" key="10">
    <source>
        <dbReference type="EMBL" id="MBW4464218.1"/>
    </source>
</evidence>
<dbReference type="AlphaFoldDB" id="A0A951U327"/>
<evidence type="ECO:0000313" key="11">
    <source>
        <dbReference type="Proteomes" id="UP000707356"/>
    </source>
</evidence>